<evidence type="ECO:0000313" key="2">
    <source>
        <dbReference type="Proteomes" id="UP000198711"/>
    </source>
</evidence>
<dbReference type="AlphaFoldDB" id="A0A8X8IH88"/>
<name>A0A8X8IH88_9BACT</name>
<dbReference type="Proteomes" id="UP000198711">
    <property type="component" value="Unassembled WGS sequence"/>
</dbReference>
<proteinExistence type="predicted"/>
<organism evidence="1 2">
    <name type="scientific">Hydrobacter penzbergensis</name>
    <dbReference type="NCBI Taxonomy" id="1235997"/>
    <lineage>
        <taxon>Bacteria</taxon>
        <taxon>Pseudomonadati</taxon>
        <taxon>Bacteroidota</taxon>
        <taxon>Chitinophagia</taxon>
        <taxon>Chitinophagales</taxon>
        <taxon>Chitinophagaceae</taxon>
        <taxon>Hydrobacter</taxon>
    </lineage>
</organism>
<sequence>MANNLIKNLFYASPYSVPPPGVGTTGVTLQTDPAQSPTPAGVTNPVLVIRLRMASSPVVIGISATSGPGTSVKTAIYQPSFPLSATESYMIDIIWVPSGTPPENIDWNSAIASAPVTAAEVMVGSAAFNGTTLDATVTYGASSVAVGAQVNVFALSGGVYVNIGSAQTQGNRLSVPVTTTGFTAPFSFNAQAIIPTSNSGGGAFAPPFSMGPPTVISNYTSVPQAAKTIAAAVYNGKSLSLSWNLDTVAGCVNPDSSLIQVLASNQVVASFKGGPVSANIPLDIYGQSNITVQLSTVANNIGSTPLSFSLITQAPTVTNVVADKTAGKVTANITTTPTGLSARAYLMDGDIVLAGPVAPTSGVVSFSYSTSKYNVEGMVGLSVIASSVSADGTVTGPASKPAILLATAPILQSALLRIDPANNAQWRADIAWNRLPDSAANVTAYTVSVLQETTVIATQTISGTTATLTFAKTAIDTTKTQTIQLFATGITGGNSPAQTLYALFAPPLLASLVTTKGQIGITWTVPATLPAANTLPVSYRAIIASGAATIYRGNETTATRSAIQLAALSIPDTGNLVAMVNISLGPVTLQCDPSMAATCSASPLLTAPIINATTAAATTNIATLNWTAVTGANAIAYNINFTKGNPQTNIPTNAFALTTALTPGALLGYTVRATGTSNGVPVTGPPSNEAWVPTNMANVSTVRFTGSNTTVEWEQVPDAVCYCISVYDNATPANQVYTNTTSATSDSFTITAASGKEYTAYVQPIMKNGTGLAGTSLKLFAPALFLSQQPASAAYPYIYPAQSMSVLGSATTGPTAQAIVLYLPELGAASGALGTTPIEVAPFKIEPSGNTALPYKLTIAADPLAWTFDTTAIRAALQQAYVNFLKNIETPPGGTLAGATPFGISLVQLAIACSLPQTFAEQLYYNFGFSTVSTVGSGYVDLRPGMVLRVAASDYIGIAQSGLPSWINGYAGATILDFEIGSYLSGTNWRTGFDAFLNTLTSQGSLTVSSPAASTGSVQAGLAGAVDLYYPQFIQPFYRLYFPSAISSPWGNGSNLTGSNFTLVAAGKYSSLQSTTVDPSNNPTAYFRGRAIVEVMIKVLVNGSERLVPIGTSLGNLLEQLGLRPASTSPVLKQLRVYRSIIPAITSTTTATALGPQLELCVDWNGLAVYGTGNGLNAMSVPLMPGDQVITNKY</sequence>
<comment type="caution">
    <text evidence="1">The sequence shown here is derived from an EMBL/GenBank/DDBJ whole genome shotgun (WGS) entry which is preliminary data.</text>
</comment>
<keyword evidence="2" id="KW-1185">Reference proteome</keyword>
<dbReference type="EMBL" id="FNNO01000015">
    <property type="protein sequence ID" value="SDX40807.1"/>
    <property type="molecule type" value="Genomic_DNA"/>
</dbReference>
<reference evidence="1 2" key="1">
    <citation type="submission" date="2016-10" db="EMBL/GenBank/DDBJ databases">
        <authorList>
            <person name="Varghese N."/>
            <person name="Submissions S."/>
        </authorList>
    </citation>
    <scope>NUCLEOTIDE SEQUENCE [LARGE SCALE GENOMIC DNA]</scope>
    <source>
        <strain evidence="1 2">DSM 25353</strain>
    </source>
</reference>
<accession>A0A8X8IH88</accession>
<gene>
    <name evidence="1" type="ORF">SAMN05444410_11537</name>
</gene>
<protein>
    <submittedName>
        <fullName evidence="1">Uncharacterized protein</fullName>
    </submittedName>
</protein>
<evidence type="ECO:0000313" key="1">
    <source>
        <dbReference type="EMBL" id="SDX40807.1"/>
    </source>
</evidence>